<dbReference type="InterPro" id="IPR006665">
    <property type="entry name" value="OmpA-like"/>
</dbReference>
<reference evidence="6" key="1">
    <citation type="submission" date="2016-10" db="EMBL/GenBank/DDBJ databases">
        <authorList>
            <person name="Varghese N."/>
            <person name="Submissions S."/>
        </authorList>
    </citation>
    <scope>NUCLEOTIDE SEQUENCE [LARGE SCALE GENOMIC DNA]</scope>
    <source>
        <strain evidence="6">KCTC 32247</strain>
    </source>
</reference>
<dbReference type="OrthoDB" id="7030052at2"/>
<dbReference type="Gene3D" id="3.30.1330.60">
    <property type="entry name" value="OmpA-like domain"/>
    <property type="match status" value="1"/>
</dbReference>
<evidence type="ECO:0000256" key="2">
    <source>
        <dbReference type="SAM" id="MobiDB-lite"/>
    </source>
</evidence>
<dbReference type="InterPro" id="IPR050330">
    <property type="entry name" value="Bact_OuterMem_StrucFunc"/>
</dbReference>
<sequence length="318" mass="33584">MSLIKPAALFVCVALAGCAGKSDPADPLAKDSPVAKDKPAAQVQKSEPAAGQQGKATGASVAAAGKDAKPAQAAAKPEVKVAEQKAVKEKENSWWSFGSKKEERLAADDKGAKPAQAAAKSETKVAEQKAVKEKESSWWSFGGKKTAAQAAPVAKKVEPRKVTPAWLDDNEKRLKEAVAGSKFQVERRGEILVVVAPVDSSFNPDRPSMLMPITLGPLSRVAKMVAADPQNAVLILGHADSSGNPEGNRKLSLERAQSVASIFRMSGLKNDRLMLRGVGADKPLVSNDNANGRAQNRRVEVILTLRDSLSTLVAQNSP</sequence>
<evidence type="ECO:0000313" key="5">
    <source>
        <dbReference type="EMBL" id="SDS54837.1"/>
    </source>
</evidence>
<feature type="compositionally biased region" description="Basic and acidic residues" evidence="2">
    <location>
        <begin position="99"/>
        <end position="112"/>
    </location>
</feature>
<feature type="compositionally biased region" description="Basic and acidic residues" evidence="2">
    <location>
        <begin position="121"/>
        <end position="136"/>
    </location>
</feature>
<name>A0A1H1T3P9_9PSED</name>
<evidence type="ECO:0000259" key="4">
    <source>
        <dbReference type="PROSITE" id="PS51123"/>
    </source>
</evidence>
<proteinExistence type="predicted"/>
<evidence type="ECO:0000313" key="6">
    <source>
        <dbReference type="Proteomes" id="UP000243359"/>
    </source>
</evidence>
<evidence type="ECO:0000256" key="1">
    <source>
        <dbReference type="PROSITE-ProRule" id="PRU00473"/>
    </source>
</evidence>
<dbReference type="EMBL" id="LT629751">
    <property type="protein sequence ID" value="SDS54837.1"/>
    <property type="molecule type" value="Genomic_DNA"/>
</dbReference>
<keyword evidence="1" id="KW-0472">Membrane</keyword>
<dbReference type="InterPro" id="IPR036737">
    <property type="entry name" value="OmpA-like_sf"/>
</dbReference>
<feature type="compositionally biased region" description="Low complexity" evidence="2">
    <location>
        <begin position="55"/>
        <end position="76"/>
    </location>
</feature>
<feature type="signal peptide" evidence="3">
    <location>
        <begin position="1"/>
        <end position="16"/>
    </location>
</feature>
<evidence type="ECO:0000256" key="3">
    <source>
        <dbReference type="SAM" id="SignalP"/>
    </source>
</evidence>
<dbReference type="PANTHER" id="PTHR30329">
    <property type="entry name" value="STATOR ELEMENT OF FLAGELLAR MOTOR COMPLEX"/>
    <property type="match status" value="1"/>
</dbReference>
<keyword evidence="6" id="KW-1185">Reference proteome</keyword>
<dbReference type="SUPFAM" id="SSF103088">
    <property type="entry name" value="OmpA-like"/>
    <property type="match status" value="1"/>
</dbReference>
<accession>A0A1H1T3P9</accession>
<dbReference type="CDD" id="cd07185">
    <property type="entry name" value="OmpA_C-like"/>
    <property type="match status" value="1"/>
</dbReference>
<keyword evidence="3" id="KW-0732">Signal</keyword>
<feature type="chain" id="PRO_5009260757" evidence="3">
    <location>
        <begin position="17"/>
        <end position="318"/>
    </location>
</feature>
<feature type="domain" description="OmpA-like" evidence="4">
    <location>
        <begin position="189"/>
        <end position="307"/>
    </location>
</feature>
<dbReference type="PROSITE" id="PS51257">
    <property type="entry name" value="PROKAR_LIPOPROTEIN"/>
    <property type="match status" value="1"/>
</dbReference>
<protein>
    <submittedName>
        <fullName evidence="5">Outer membrane protein OmpA</fullName>
    </submittedName>
</protein>
<feature type="compositionally biased region" description="Basic and acidic residues" evidence="2">
    <location>
        <begin position="77"/>
        <end position="92"/>
    </location>
</feature>
<organism evidence="5 6">
    <name type="scientific">Pseudomonas oryzae</name>
    <dbReference type="NCBI Taxonomy" id="1392877"/>
    <lineage>
        <taxon>Bacteria</taxon>
        <taxon>Pseudomonadati</taxon>
        <taxon>Pseudomonadota</taxon>
        <taxon>Gammaproteobacteria</taxon>
        <taxon>Pseudomonadales</taxon>
        <taxon>Pseudomonadaceae</taxon>
        <taxon>Pseudomonas</taxon>
    </lineage>
</organism>
<dbReference type="GO" id="GO:0016020">
    <property type="term" value="C:membrane"/>
    <property type="evidence" value="ECO:0007669"/>
    <property type="project" value="UniProtKB-UniRule"/>
</dbReference>
<dbReference type="STRING" id="1392877.SAMN05216221_2059"/>
<dbReference type="RefSeq" id="WP_090348857.1">
    <property type="nucleotide sequence ID" value="NZ_LT629751.1"/>
</dbReference>
<dbReference type="Proteomes" id="UP000243359">
    <property type="component" value="Chromosome I"/>
</dbReference>
<dbReference type="Pfam" id="PF00691">
    <property type="entry name" value="OmpA"/>
    <property type="match status" value="1"/>
</dbReference>
<gene>
    <name evidence="5" type="ORF">SAMN05216221_2059</name>
</gene>
<dbReference type="AlphaFoldDB" id="A0A1H1T3P9"/>
<dbReference type="PROSITE" id="PS51123">
    <property type="entry name" value="OMPA_2"/>
    <property type="match status" value="1"/>
</dbReference>
<dbReference type="PANTHER" id="PTHR30329:SF20">
    <property type="entry name" value="EXPORTED PROTEIN"/>
    <property type="match status" value="1"/>
</dbReference>
<feature type="region of interest" description="Disordered" evidence="2">
    <location>
        <begin position="22"/>
        <end position="137"/>
    </location>
</feature>